<dbReference type="RefSeq" id="WP_097155438.1">
    <property type="nucleotide sequence ID" value="NZ_OBEL01000006.1"/>
</dbReference>
<proteinExistence type="predicted"/>
<sequence>MTTKRAKIIGAGLLGLAALTTTIPAAQARQYFLVIHTANATGFSTKSECERHASSTYGCRLGLAGKYCSGTDVFVNNRVADMMVQNYRAKRKIIVRYKNSNGSFGSRICSFN</sequence>
<keyword evidence="1" id="KW-0732">Signal</keyword>
<name>A0A285PH80_9HYPH</name>
<organism evidence="2 3">
    <name type="scientific">Cohaesibacter gelatinilyticus</name>
    <dbReference type="NCBI Taxonomy" id="372072"/>
    <lineage>
        <taxon>Bacteria</taxon>
        <taxon>Pseudomonadati</taxon>
        <taxon>Pseudomonadota</taxon>
        <taxon>Alphaproteobacteria</taxon>
        <taxon>Hyphomicrobiales</taxon>
        <taxon>Cohaesibacteraceae</taxon>
    </lineage>
</organism>
<reference evidence="2 3" key="1">
    <citation type="submission" date="2017-09" db="EMBL/GenBank/DDBJ databases">
        <authorList>
            <person name="Ehlers B."/>
            <person name="Leendertz F.H."/>
        </authorList>
    </citation>
    <scope>NUCLEOTIDE SEQUENCE [LARGE SCALE GENOMIC DNA]</scope>
    <source>
        <strain evidence="2 3">DSM 18289</strain>
    </source>
</reference>
<evidence type="ECO:0000313" key="3">
    <source>
        <dbReference type="Proteomes" id="UP000219439"/>
    </source>
</evidence>
<keyword evidence="3" id="KW-1185">Reference proteome</keyword>
<feature type="signal peptide" evidence="1">
    <location>
        <begin position="1"/>
        <end position="28"/>
    </location>
</feature>
<feature type="chain" id="PRO_5012967578" evidence="1">
    <location>
        <begin position="29"/>
        <end position="112"/>
    </location>
</feature>
<accession>A0A285PH80</accession>
<dbReference type="EMBL" id="OBEL01000006">
    <property type="protein sequence ID" value="SNZ21079.1"/>
    <property type="molecule type" value="Genomic_DNA"/>
</dbReference>
<evidence type="ECO:0000256" key="1">
    <source>
        <dbReference type="SAM" id="SignalP"/>
    </source>
</evidence>
<dbReference type="AlphaFoldDB" id="A0A285PH80"/>
<protein>
    <submittedName>
        <fullName evidence="2">Uncharacterized protein</fullName>
    </submittedName>
</protein>
<evidence type="ECO:0000313" key="2">
    <source>
        <dbReference type="EMBL" id="SNZ21079.1"/>
    </source>
</evidence>
<dbReference type="Proteomes" id="UP000219439">
    <property type="component" value="Unassembled WGS sequence"/>
</dbReference>
<gene>
    <name evidence="2" type="ORF">SAMN06265368_4193</name>
</gene>